<dbReference type="InterPro" id="IPR002252">
    <property type="entry name" value="Glyco_hydro_36"/>
</dbReference>
<reference evidence="3 4" key="1">
    <citation type="submission" date="2019-03" db="EMBL/GenBank/DDBJ databases">
        <title>Whole genome sequence of Arthrobacter sp JH1-1.</title>
        <authorList>
            <person name="Trinh H.N."/>
        </authorList>
    </citation>
    <scope>NUCLEOTIDE SEQUENCE [LARGE SCALE GENOMIC DNA]</scope>
    <source>
        <strain evidence="3 4">JH1-1</strain>
    </source>
</reference>
<sequence length="722" mass="79348">MQSTPGNTVVEQDAEESAAAGPFRFEWNTGRLRLNFIADADLPVVLSGISDSGSAWTNTRQPIVELMATGDGRARTTTRFTNTGVGARLRYEGHSTRIEDGTARLDVVQRDPLTGLEVTTFFSASPELAASRVTTTVMNTSGTPVILEAVSSFSAGAFVYPGESTKDLLLHSGTGEQLAEFRWTTEALWSQDNLADFNSANMNQPGRGGVEKIGTSTWSTARALPTGALENKVTGRSFAWQIEHNGGWRWEVDNIREDEDSVALVLLGPEDLDHHWSHKLEPGESFMSVPVSFAVSGAGFEGVIAELTRHRRWLRRRRHADAGSVLVFNDYMNTINGDPTTEKLLPLIEQAAAAGAECFCIDAGWYDDTVAGDWWPSVGEWVPSVRRFPDGGLARVVSAIREAGMGVGIWLEPEVIGVDSPLAKQLPDGAFLQRHGQRVTEHQRYFLDLRHPAARAHLDATFDRLIATFGIDFFKLDYNVTPGPGTDFEAFSVGAGLLGHNRAHLEWFTELRRRHPNVIFENCSSGAMRADFAMLELFDFQSTSDQEDFRLYPAIAAGAPVQMLPEQAGNWAYPQSWMTQEEIAYTMVTGLSGRLYASGYLNRMNPDQLELVHDAYRQFKAIRNNIAASTPSWPAGLPQWYADTIALVLSGPEADLLYVWNRGDETTEISLGLGTGVTAANLVEIYPRTLARWDVTDSPGNTVLLRPGTSGPTARVYAIQRG</sequence>
<protein>
    <submittedName>
        <fullName evidence="3">Alpha-galactosidase</fullName>
    </submittedName>
</protein>
<name>A0A4R5KEP1_9MICC</name>
<organism evidence="3 4">
    <name type="scientific">Arthrobacter terricola</name>
    <dbReference type="NCBI Taxonomy" id="2547396"/>
    <lineage>
        <taxon>Bacteria</taxon>
        <taxon>Bacillati</taxon>
        <taxon>Actinomycetota</taxon>
        <taxon>Actinomycetes</taxon>
        <taxon>Micrococcales</taxon>
        <taxon>Micrococcaceae</taxon>
        <taxon>Arthrobacter</taxon>
    </lineage>
</organism>
<proteinExistence type="predicted"/>
<dbReference type="PANTHER" id="PTHR43053">
    <property type="entry name" value="GLYCOSIDASE FAMILY 31"/>
    <property type="match status" value="1"/>
</dbReference>
<dbReference type="Pfam" id="PF02065">
    <property type="entry name" value="Melibiase"/>
    <property type="match status" value="1"/>
</dbReference>
<dbReference type="InterPro" id="IPR050985">
    <property type="entry name" value="Alpha-glycosidase_related"/>
</dbReference>
<dbReference type="Gene3D" id="3.20.20.70">
    <property type="entry name" value="Aldolase class I"/>
    <property type="match status" value="1"/>
</dbReference>
<dbReference type="AlphaFoldDB" id="A0A4R5KEP1"/>
<evidence type="ECO:0000313" key="4">
    <source>
        <dbReference type="Proteomes" id="UP000295511"/>
    </source>
</evidence>
<evidence type="ECO:0000256" key="2">
    <source>
        <dbReference type="ARBA" id="ARBA00023295"/>
    </source>
</evidence>
<dbReference type="CDD" id="cd14791">
    <property type="entry name" value="GH36"/>
    <property type="match status" value="1"/>
</dbReference>
<dbReference type="Proteomes" id="UP000295511">
    <property type="component" value="Unassembled WGS sequence"/>
</dbReference>
<dbReference type="EMBL" id="SMRU01000018">
    <property type="protein sequence ID" value="TDF93696.1"/>
    <property type="molecule type" value="Genomic_DNA"/>
</dbReference>
<dbReference type="RefSeq" id="WP_133205199.1">
    <property type="nucleotide sequence ID" value="NZ_SMRU01000018.1"/>
</dbReference>
<gene>
    <name evidence="3" type="ORF">E1809_15355</name>
</gene>
<keyword evidence="4" id="KW-1185">Reference proteome</keyword>
<accession>A0A4R5KEP1</accession>
<evidence type="ECO:0000256" key="1">
    <source>
        <dbReference type="ARBA" id="ARBA00022801"/>
    </source>
</evidence>
<keyword evidence="1" id="KW-0378">Hydrolase</keyword>
<dbReference type="PANTHER" id="PTHR43053:SF3">
    <property type="entry name" value="ALPHA-GALACTOSIDASE C-RELATED"/>
    <property type="match status" value="1"/>
</dbReference>
<dbReference type="InterPro" id="IPR017853">
    <property type="entry name" value="GH"/>
</dbReference>
<dbReference type="InterPro" id="IPR013785">
    <property type="entry name" value="Aldolase_TIM"/>
</dbReference>
<dbReference type="SUPFAM" id="SSF51445">
    <property type="entry name" value="(Trans)glycosidases"/>
    <property type="match status" value="1"/>
</dbReference>
<dbReference type="GO" id="GO:0004557">
    <property type="term" value="F:alpha-galactosidase activity"/>
    <property type="evidence" value="ECO:0007669"/>
    <property type="project" value="InterPro"/>
</dbReference>
<dbReference type="OrthoDB" id="9758822at2"/>
<dbReference type="Gene3D" id="2.70.98.60">
    <property type="entry name" value="alpha-galactosidase from lactobacil brevis"/>
    <property type="match status" value="1"/>
</dbReference>
<comment type="caution">
    <text evidence="3">The sequence shown here is derived from an EMBL/GenBank/DDBJ whole genome shotgun (WGS) entry which is preliminary data.</text>
</comment>
<keyword evidence="2" id="KW-0326">Glycosidase</keyword>
<dbReference type="GO" id="GO:0016052">
    <property type="term" value="P:carbohydrate catabolic process"/>
    <property type="evidence" value="ECO:0007669"/>
    <property type="project" value="InterPro"/>
</dbReference>
<evidence type="ECO:0000313" key="3">
    <source>
        <dbReference type="EMBL" id="TDF93696.1"/>
    </source>
</evidence>
<dbReference type="InterPro" id="IPR038417">
    <property type="entry name" value="Alpga-gal_N_sf"/>
</dbReference>